<accession>G0V332</accession>
<dbReference type="VEuPathDB" id="TriTrypDB:TcIL3000.11.15650"/>
<evidence type="ECO:0000313" key="1">
    <source>
        <dbReference type="EMBL" id="CCC96055.1"/>
    </source>
</evidence>
<organism evidence="1">
    <name type="scientific">Trypanosoma congolense (strain IL3000)</name>
    <dbReference type="NCBI Taxonomy" id="1068625"/>
    <lineage>
        <taxon>Eukaryota</taxon>
        <taxon>Discoba</taxon>
        <taxon>Euglenozoa</taxon>
        <taxon>Kinetoplastea</taxon>
        <taxon>Metakinetoplastina</taxon>
        <taxon>Trypanosomatida</taxon>
        <taxon>Trypanosomatidae</taxon>
        <taxon>Trypanosoma</taxon>
        <taxon>Nannomonas</taxon>
    </lineage>
</organism>
<reference evidence="1" key="1">
    <citation type="journal article" date="2012" name="Proc. Natl. Acad. Sci. U.S.A.">
        <title>Antigenic diversity is generated by distinct evolutionary mechanisms in African trypanosome species.</title>
        <authorList>
            <person name="Jackson A.P."/>
            <person name="Berry A."/>
            <person name="Aslett M."/>
            <person name="Allison H.C."/>
            <person name="Burton P."/>
            <person name="Vavrova-Anderson J."/>
            <person name="Brown R."/>
            <person name="Browne H."/>
            <person name="Corton N."/>
            <person name="Hauser H."/>
            <person name="Gamble J."/>
            <person name="Gilderthorp R."/>
            <person name="Marcello L."/>
            <person name="McQuillan J."/>
            <person name="Otto T.D."/>
            <person name="Quail M.A."/>
            <person name="Sanders M.J."/>
            <person name="van Tonder A."/>
            <person name="Ginger M.L."/>
            <person name="Field M.C."/>
            <person name="Barry J.D."/>
            <person name="Hertz-Fowler C."/>
            <person name="Berriman M."/>
        </authorList>
    </citation>
    <scope>NUCLEOTIDE SEQUENCE</scope>
    <source>
        <strain evidence="1">IL3000</strain>
    </source>
</reference>
<dbReference type="AlphaFoldDB" id="G0V332"/>
<gene>
    <name evidence="1" type="ORF">TCIL3000_11_15650</name>
</gene>
<proteinExistence type="predicted"/>
<protein>
    <submittedName>
        <fullName evidence="1">Uncharacterized protein TCIL3000_11_15650</fullName>
    </submittedName>
</protein>
<name>G0V332_TRYCI</name>
<sequence length="599" mass="67344">MKLLFWQTKDFFPSGRLTPKGIFTQKRCSSTRALYCRNANPAWDGKVSMYRLPLRRALWLIDEKGAHNTAPTDPLTRLEENIDAACAEQETAHPLQGAASRYAAYHCHHMLTSFRAERRGWTEKSSGSGGSLPMVDIVRVVEYMFFASVLLHLTALYEVANKYCESLIDVTLSSTIFLSKNVKVLLHKSSAADAEELQDVTHREGELGGDAWHSLHWAVVHYSKGVCHWGLLDHTDSLFDMQRTLSPFRILLLTLTKLLKNFYSSVHLPHREKQFLLYITSAEGSTHWLSGRVGEGVTKADGSTDRSNTDQMDTEKYDPHCFAQQRRLQLLPLLWTAVLGCRAASLGGGSRFALARHALLHVLPLFSKEAKANIEVILIAQALYISPVASLKANSIHLGTFLARAERYEVFHHSLGHWTAPYTELLRRWMCTRKKCEPLLEVRGVHKAYAAFRDIPLCALHLCGEKCDSVSDGKAFVHELLLLMLLQWSSLLNAMVTFHGESEEILASTRHVAQLVGYAKKFLHRGENGTELLIYAAEMVLYSFSLRVKILCSMKGIHLGEKDRANIAQFEEIILKALPCDADGILSDPAAHPHSYLLK</sequence>
<dbReference type="EMBL" id="HE575324">
    <property type="protein sequence ID" value="CCC96055.1"/>
    <property type="molecule type" value="Genomic_DNA"/>
</dbReference>